<dbReference type="InterPro" id="IPR013783">
    <property type="entry name" value="Ig-like_fold"/>
</dbReference>
<evidence type="ECO:0000313" key="4">
    <source>
        <dbReference type="Proteomes" id="UP000264820"/>
    </source>
</evidence>
<dbReference type="Gene3D" id="2.60.40.10">
    <property type="entry name" value="Immunoglobulins"/>
    <property type="match status" value="1"/>
</dbReference>
<reference evidence="3" key="1">
    <citation type="submission" date="2025-08" db="UniProtKB">
        <authorList>
            <consortium name="Ensembl"/>
        </authorList>
    </citation>
    <scope>IDENTIFICATION</scope>
</reference>
<dbReference type="GO" id="GO:0007166">
    <property type="term" value="P:cell surface receptor signaling pathway"/>
    <property type="evidence" value="ECO:0007669"/>
    <property type="project" value="TreeGrafter"/>
</dbReference>
<dbReference type="AlphaFoldDB" id="A0A3Q2Z1I5"/>
<sequence length="173" mass="19126">MHNSDDTMKSDKVLSSFLVVWTLTEFVCCDEDIQVKPGPSEITISCGGNKFVSKDGERVTFPLKYEDDNSGEYECMDETGQPSGQEIFVKFRSCDNCVELDLLSISGLAVGDLIATIVLGVAVYLVASQTHASVIASPHRSTDRKHLIPNETQKRVPNADYQELSHRGGRREI</sequence>
<feature type="chain" id="PRO_5018552556" evidence="2">
    <location>
        <begin position="30"/>
        <end position="173"/>
    </location>
</feature>
<evidence type="ECO:0000256" key="2">
    <source>
        <dbReference type="SAM" id="SignalP"/>
    </source>
</evidence>
<dbReference type="GO" id="GO:0004888">
    <property type="term" value="F:transmembrane signaling receptor activity"/>
    <property type="evidence" value="ECO:0007669"/>
    <property type="project" value="TreeGrafter"/>
</dbReference>
<reference evidence="3" key="2">
    <citation type="submission" date="2025-09" db="UniProtKB">
        <authorList>
            <consortium name="Ensembl"/>
        </authorList>
    </citation>
    <scope>IDENTIFICATION</scope>
</reference>
<dbReference type="STRING" id="109280.ENSHCOP00000024489"/>
<dbReference type="InterPro" id="IPR015484">
    <property type="entry name" value="CD3_esu/gsu/dsu"/>
</dbReference>
<keyword evidence="4" id="KW-1185">Reference proteome</keyword>
<accession>A0A3Q2Z1I5</accession>
<organism evidence="3 4">
    <name type="scientific">Hippocampus comes</name>
    <name type="common">Tiger tail seahorse</name>
    <dbReference type="NCBI Taxonomy" id="109280"/>
    <lineage>
        <taxon>Eukaryota</taxon>
        <taxon>Metazoa</taxon>
        <taxon>Chordata</taxon>
        <taxon>Craniata</taxon>
        <taxon>Vertebrata</taxon>
        <taxon>Euteleostomi</taxon>
        <taxon>Actinopterygii</taxon>
        <taxon>Neopterygii</taxon>
        <taxon>Teleostei</taxon>
        <taxon>Neoteleostei</taxon>
        <taxon>Acanthomorphata</taxon>
        <taxon>Syngnathiaria</taxon>
        <taxon>Syngnathiformes</taxon>
        <taxon>Syngnathoidei</taxon>
        <taxon>Syngnathidae</taxon>
        <taxon>Hippocampus</taxon>
    </lineage>
</organism>
<evidence type="ECO:0000313" key="3">
    <source>
        <dbReference type="Ensembl" id="ENSHCOP00000024489.1"/>
    </source>
</evidence>
<dbReference type="GO" id="GO:0042105">
    <property type="term" value="C:alpha-beta T cell receptor complex"/>
    <property type="evidence" value="ECO:0007669"/>
    <property type="project" value="TreeGrafter"/>
</dbReference>
<proteinExistence type="predicted"/>
<feature type="signal peptide" evidence="2">
    <location>
        <begin position="1"/>
        <end position="29"/>
    </location>
</feature>
<dbReference type="Proteomes" id="UP000264820">
    <property type="component" value="Unplaced"/>
</dbReference>
<protein>
    <submittedName>
        <fullName evidence="3">Uncharacterized protein</fullName>
    </submittedName>
</protein>
<evidence type="ECO:0000256" key="1">
    <source>
        <dbReference type="SAM" id="MobiDB-lite"/>
    </source>
</evidence>
<feature type="region of interest" description="Disordered" evidence="1">
    <location>
        <begin position="138"/>
        <end position="173"/>
    </location>
</feature>
<dbReference type="GeneTree" id="ENSGT00940000173857"/>
<dbReference type="PANTHER" id="PTHR10570:SF8">
    <property type="entry name" value="T-CELL SURFACE GLYCOPROTEIN CD3 GAMMA CHAIN"/>
    <property type="match status" value="1"/>
</dbReference>
<feature type="compositionally biased region" description="Basic and acidic residues" evidence="1">
    <location>
        <begin position="140"/>
        <end position="154"/>
    </location>
</feature>
<dbReference type="OMA" id="QPLKYKR"/>
<dbReference type="GO" id="GO:0045059">
    <property type="term" value="P:positive thymic T cell selection"/>
    <property type="evidence" value="ECO:0007669"/>
    <property type="project" value="TreeGrafter"/>
</dbReference>
<dbReference type="Pfam" id="PF16681">
    <property type="entry name" value="Ig_5"/>
    <property type="match status" value="1"/>
</dbReference>
<dbReference type="Ensembl" id="ENSHCOT00000026440.1">
    <property type="protein sequence ID" value="ENSHCOP00000024489.1"/>
    <property type="gene ID" value="ENSHCOG00000013860.1"/>
</dbReference>
<feature type="compositionally biased region" description="Basic and acidic residues" evidence="1">
    <location>
        <begin position="163"/>
        <end position="173"/>
    </location>
</feature>
<dbReference type="PANTHER" id="PTHR10570">
    <property type="entry name" value="T-CELL SURFACE GLYCOPROTEIN CD3 GAMMA CHAIN / DELTA CHAIN"/>
    <property type="match status" value="1"/>
</dbReference>
<name>A0A3Q2Z1I5_HIPCM</name>
<dbReference type="GO" id="GO:0009897">
    <property type="term" value="C:external side of plasma membrane"/>
    <property type="evidence" value="ECO:0007669"/>
    <property type="project" value="TreeGrafter"/>
</dbReference>
<keyword evidence="2" id="KW-0732">Signal</keyword>